<dbReference type="InterPro" id="IPR013094">
    <property type="entry name" value="AB_hydrolase_3"/>
</dbReference>
<evidence type="ECO:0000259" key="3">
    <source>
        <dbReference type="Pfam" id="PF07859"/>
    </source>
</evidence>
<dbReference type="Pfam" id="PF07859">
    <property type="entry name" value="Abhydrolase_3"/>
    <property type="match status" value="1"/>
</dbReference>
<feature type="transmembrane region" description="Helical" evidence="2">
    <location>
        <begin position="70"/>
        <end position="90"/>
    </location>
</feature>
<dbReference type="SUPFAM" id="SSF53474">
    <property type="entry name" value="alpha/beta-Hydrolases"/>
    <property type="match status" value="1"/>
</dbReference>
<reference evidence="4" key="2">
    <citation type="journal article" date="2023" name="Microbiol Resour">
        <title>Decontamination and Annotation of the Draft Genome Sequence of the Oomycete Lagenidium giganteum ARSEF 373.</title>
        <authorList>
            <person name="Morgan W.R."/>
            <person name="Tartar A."/>
        </authorList>
    </citation>
    <scope>NUCLEOTIDE SEQUENCE</scope>
    <source>
        <strain evidence="4">ARSEF 373</strain>
    </source>
</reference>
<gene>
    <name evidence="4" type="ORF">N0F65_005363</name>
</gene>
<evidence type="ECO:0000313" key="4">
    <source>
        <dbReference type="EMBL" id="DAZ94600.1"/>
    </source>
</evidence>
<dbReference type="Proteomes" id="UP001146120">
    <property type="component" value="Unassembled WGS sequence"/>
</dbReference>
<keyword evidence="2" id="KW-0472">Membrane</keyword>
<keyword evidence="5" id="KW-1185">Reference proteome</keyword>
<dbReference type="AlphaFoldDB" id="A0AAV2YKY8"/>
<reference evidence="4" key="1">
    <citation type="submission" date="2022-11" db="EMBL/GenBank/DDBJ databases">
        <authorList>
            <person name="Morgan W.R."/>
            <person name="Tartar A."/>
        </authorList>
    </citation>
    <scope>NUCLEOTIDE SEQUENCE</scope>
    <source>
        <strain evidence="4">ARSEF 373</strain>
    </source>
</reference>
<protein>
    <recommendedName>
        <fullName evidence="3">Alpha/beta hydrolase fold-3 domain-containing protein</fullName>
    </recommendedName>
</protein>
<feature type="transmembrane region" description="Helical" evidence="2">
    <location>
        <begin position="12"/>
        <end position="32"/>
    </location>
</feature>
<keyword evidence="2" id="KW-1133">Transmembrane helix</keyword>
<feature type="transmembrane region" description="Helical" evidence="2">
    <location>
        <begin position="44"/>
        <end position="63"/>
    </location>
</feature>
<name>A0AAV2YKY8_9STRA</name>
<dbReference type="PANTHER" id="PTHR48081:SF8">
    <property type="entry name" value="ALPHA_BETA HYDROLASE FOLD-3 DOMAIN-CONTAINING PROTEIN-RELATED"/>
    <property type="match status" value="1"/>
</dbReference>
<dbReference type="InterPro" id="IPR029058">
    <property type="entry name" value="AB_hydrolase_fold"/>
</dbReference>
<feature type="domain" description="Alpha/beta hydrolase fold-3" evidence="3">
    <location>
        <begin position="185"/>
        <end position="362"/>
    </location>
</feature>
<dbReference type="EMBL" id="DAKRPA010000242">
    <property type="protein sequence ID" value="DAZ94600.1"/>
    <property type="molecule type" value="Genomic_DNA"/>
</dbReference>
<accession>A0AAV2YKY8</accession>
<dbReference type="GO" id="GO:0016787">
    <property type="term" value="F:hydrolase activity"/>
    <property type="evidence" value="ECO:0007669"/>
    <property type="project" value="UniProtKB-KW"/>
</dbReference>
<evidence type="ECO:0000313" key="5">
    <source>
        <dbReference type="Proteomes" id="UP001146120"/>
    </source>
</evidence>
<dbReference type="Gene3D" id="3.40.50.1820">
    <property type="entry name" value="alpha/beta hydrolase"/>
    <property type="match status" value="1"/>
</dbReference>
<comment type="caution">
    <text evidence="4">The sequence shown here is derived from an EMBL/GenBank/DDBJ whole genome shotgun (WGS) entry which is preliminary data.</text>
</comment>
<organism evidence="4 5">
    <name type="scientific">Lagenidium giganteum</name>
    <dbReference type="NCBI Taxonomy" id="4803"/>
    <lineage>
        <taxon>Eukaryota</taxon>
        <taxon>Sar</taxon>
        <taxon>Stramenopiles</taxon>
        <taxon>Oomycota</taxon>
        <taxon>Peronosporomycetes</taxon>
        <taxon>Pythiales</taxon>
        <taxon>Pythiaceae</taxon>
    </lineage>
</organism>
<evidence type="ECO:0000256" key="2">
    <source>
        <dbReference type="SAM" id="Phobius"/>
    </source>
</evidence>
<proteinExistence type="predicted"/>
<sequence length="363" mass="40176">MTQPTQVTGVRGYRAPYAPAITVVSTVLVLLLNASSLDPPLSPVVILAVAAALYAIHEAVRVFCVSFMDVVLLTLHVTGAVTLALVQYVARGCQTKLPNDWTLGFELFHTALRSIGDRNGHWVAELPNIQIMRRNCDLAGHVTGWWSCLQHGTRVVPFVHRGLEHLWVTSENNEQRTSDTDRFVVVVYHGGGYGNLCPRTYIDFANRLLSKVHAHLAASKSRDQDVVVDVLLSNYRKIPEVRFPMPALDALATFDFLTEELHVPEHRILLVGDSAGAGLCMSVLLRLRDAGRRLPLTAALVSPYVDYSGNDDESDWCYCSKSMCESIRLNYVETYDDPATWLDASAVDCDLRGLPPLFIQSGD</sequence>
<keyword evidence="1" id="KW-0378">Hydrolase</keyword>
<evidence type="ECO:0000256" key="1">
    <source>
        <dbReference type="ARBA" id="ARBA00022801"/>
    </source>
</evidence>
<keyword evidence="2" id="KW-0812">Transmembrane</keyword>
<dbReference type="InterPro" id="IPR050300">
    <property type="entry name" value="GDXG_lipolytic_enzyme"/>
</dbReference>
<dbReference type="PANTHER" id="PTHR48081">
    <property type="entry name" value="AB HYDROLASE SUPERFAMILY PROTEIN C4A8.06C"/>
    <property type="match status" value="1"/>
</dbReference>